<dbReference type="Pfam" id="PF14398">
    <property type="entry name" value="ATPgrasp_YheCD"/>
    <property type="match status" value="1"/>
</dbReference>
<sequence length="459" mass="52605">MKKLYPIEYIPSPENTIFIPESCEVALPLHHVSFGIKKTAAIIKKQKNAKNIISISNDLKSILQLPDDSSNIHLFFDSDTLYLGPLVGIFTCGFHTGKVKPIGERSLIFSKLLSVQKTAGVIAFLFGEQHINWEKETINGLFYEKGQWEVAEIPFPNVIYDRIPNRKSENLPRIQRTKKRLQQEFLIPWYNPGFFNKLDIYERLLQENSISDYLPETHAFTSFSLVERMLSNFGHVYIKPKNGSLGKGIYQLLYDRKEEMYYIRFNDEKGEKRLQKFETLETLMNHTFSKVNMNNFIIQQGIHLIRFEQKPIDFRVHTNKNKNGVWEVTAIAAKIAGSGSVTTHLSKGGTIKAVEELTAISSDTEGMLQKLKNASLKISKALEKQINGIIGEIGFDIGIDRKGRVWLFEANSKPGRSIFKYPSLKKYDVLTRKLSLEHSIYLMEQNIKKLEGSTRGHLL</sequence>
<name>A0A2N0Z7D8_9BACI</name>
<comment type="caution">
    <text evidence="1">The sequence shown here is derived from an EMBL/GenBank/DDBJ whole genome shotgun (WGS) entry which is preliminary data.</text>
</comment>
<dbReference type="Gene3D" id="3.30.470.20">
    <property type="entry name" value="ATP-grasp fold, B domain"/>
    <property type="match status" value="1"/>
</dbReference>
<evidence type="ECO:0000313" key="1">
    <source>
        <dbReference type="EMBL" id="PKG25428.1"/>
    </source>
</evidence>
<accession>A0A2N0Z7D8</accession>
<organism evidence="1 2">
    <name type="scientific">Niallia nealsonii</name>
    <dbReference type="NCBI Taxonomy" id="115979"/>
    <lineage>
        <taxon>Bacteria</taxon>
        <taxon>Bacillati</taxon>
        <taxon>Bacillota</taxon>
        <taxon>Bacilli</taxon>
        <taxon>Bacillales</taxon>
        <taxon>Bacillaceae</taxon>
        <taxon>Niallia</taxon>
    </lineage>
</organism>
<dbReference type="Proteomes" id="UP000233375">
    <property type="component" value="Unassembled WGS sequence"/>
</dbReference>
<dbReference type="RefSeq" id="WP_101175152.1">
    <property type="nucleotide sequence ID" value="NZ_PISE01000003.1"/>
</dbReference>
<keyword evidence="2" id="KW-1185">Reference proteome</keyword>
<proteinExistence type="predicted"/>
<dbReference type="AlphaFoldDB" id="A0A2N0Z7D8"/>
<reference evidence="1 2" key="1">
    <citation type="journal article" date="2003" name="Int. J. Syst. Evol. Microbiol.">
        <title>Bacillus nealsonii sp. nov., isolated from a spacecraft-assembly facility, whose spores are gamma-radiation resistant.</title>
        <authorList>
            <person name="Venkateswaran K."/>
            <person name="Kempf M."/>
            <person name="Chen F."/>
            <person name="Satomi M."/>
            <person name="Nicholson W."/>
            <person name="Kern R."/>
        </authorList>
    </citation>
    <scope>NUCLEOTIDE SEQUENCE [LARGE SCALE GENOMIC DNA]</scope>
    <source>
        <strain evidence="1 2">FO-92</strain>
    </source>
</reference>
<evidence type="ECO:0000313" key="2">
    <source>
        <dbReference type="Proteomes" id="UP000233375"/>
    </source>
</evidence>
<dbReference type="SUPFAM" id="SSF56059">
    <property type="entry name" value="Glutathione synthetase ATP-binding domain-like"/>
    <property type="match status" value="1"/>
</dbReference>
<protein>
    <submittedName>
        <fullName evidence="1">Glutathione synthetase</fullName>
    </submittedName>
</protein>
<dbReference type="EMBL" id="PISE01000003">
    <property type="protein sequence ID" value="PKG25428.1"/>
    <property type="molecule type" value="Genomic_DNA"/>
</dbReference>
<dbReference type="OrthoDB" id="7869153at2"/>
<gene>
    <name evidence="1" type="ORF">CWS01_00875</name>
</gene>
<dbReference type="InterPro" id="IPR026838">
    <property type="entry name" value="YheC/D"/>
</dbReference>